<dbReference type="Proteomes" id="UP000317648">
    <property type="component" value="Chromosome"/>
</dbReference>
<keyword evidence="3" id="KW-0349">Heme</keyword>
<name>A0A518E485_9BACT</name>
<evidence type="ECO:0000313" key="6">
    <source>
        <dbReference type="Proteomes" id="UP000317648"/>
    </source>
</evidence>
<dbReference type="Pfam" id="PF07587">
    <property type="entry name" value="PSD1"/>
    <property type="match status" value="1"/>
</dbReference>
<keyword evidence="2 3" id="KW-0408">Iron</keyword>
<evidence type="ECO:0000313" key="5">
    <source>
        <dbReference type="EMBL" id="QDU98915.1"/>
    </source>
</evidence>
<dbReference type="PROSITE" id="PS51007">
    <property type="entry name" value="CYTC"/>
    <property type="match status" value="1"/>
</dbReference>
<dbReference type="InterPro" id="IPR011429">
    <property type="entry name" value="Cyt_c_Planctomycete-type"/>
</dbReference>
<dbReference type="Pfam" id="PF07583">
    <property type="entry name" value="PSCyt2"/>
    <property type="match status" value="1"/>
</dbReference>
<dbReference type="AlphaFoldDB" id="A0A518E485"/>
<dbReference type="GO" id="GO:0009055">
    <property type="term" value="F:electron transfer activity"/>
    <property type="evidence" value="ECO:0007669"/>
    <property type="project" value="InterPro"/>
</dbReference>
<dbReference type="OrthoDB" id="223041at2"/>
<gene>
    <name evidence="5" type="ORF">Pla8534_68260</name>
</gene>
<dbReference type="EMBL" id="CP036433">
    <property type="protein sequence ID" value="QDU98915.1"/>
    <property type="molecule type" value="Genomic_DNA"/>
</dbReference>
<keyword evidence="6" id="KW-1185">Reference proteome</keyword>
<protein>
    <submittedName>
        <fullName evidence="5">Planctomycete cytochrome C</fullName>
    </submittedName>
</protein>
<dbReference type="KEGG" id="lcre:Pla8534_68260"/>
<dbReference type="InterPro" id="IPR022655">
    <property type="entry name" value="DUF1553"/>
</dbReference>
<dbReference type="InterPro" id="IPR011444">
    <property type="entry name" value="DUF1549"/>
</dbReference>
<dbReference type="InterPro" id="IPR009056">
    <property type="entry name" value="Cyt_c-like_dom"/>
</dbReference>
<evidence type="ECO:0000256" key="2">
    <source>
        <dbReference type="ARBA" id="ARBA00023004"/>
    </source>
</evidence>
<dbReference type="GO" id="GO:0046872">
    <property type="term" value="F:metal ion binding"/>
    <property type="evidence" value="ECO:0007669"/>
    <property type="project" value="UniProtKB-KW"/>
</dbReference>
<dbReference type="PANTHER" id="PTHR35889:SF3">
    <property type="entry name" value="F-BOX DOMAIN-CONTAINING PROTEIN"/>
    <property type="match status" value="1"/>
</dbReference>
<sequence>MFRQQCLEHRLGESVSAGQTVEQVGVLNRLVLQTVLIAGPQVADVLGLGFEEGRLPGSDSLASPLLFLLHYFDALPSSRLRMDSVTTISCRMFLSAVVLSTACVVPARSEEPPRYETHIASILRENCVRCHNAQEMKAELDLSGPRGIFAGSESGPIIELGDPDKSLLFEVLHDDLMPPEDDRERPLARQEIETIRSWIAAGAPFSGKIDPRELMAASEVNNQDIEPLLLLRCATCHGLRQQEGGLDVRTKASLLQGGKSGPAIVLGKPQDSLLLKRIHAGEMPPNALLIRAGVRPMASDEVAQLSRWIELSAPEVEVEPDIASSQPDPLVSDQDRQFWSFQPPRPAAPPVLKESAAAVQRTPIDAFVLRKLQEQNLELSPAADKRALMRRAYFDLTGLPPDPDEVQAYLADSDPLAYEKLIDRLLESPRYGERWGRYWLDAAGYADSEGKRSADPIRPYAYKYRDYVIRAFNSDKPYDRFLLEQLAGDELEDYENADPITPQIVDNLVATGFLRMAPDGTGSDVVNTVAERLEVVADEIDIFGSTVLGLSMKCARCHSHKYDPLPQRDYYRLAAVFKGAFDEHDWLKPSSVPGQTKSNMGGRYLEVMTPAEKSQQEERTAAIEADIAEQNGKLAELAARIRQQHRDEELAKLPAVLHEDLKKMLTTPAAERTAVQQYLAKKFEQTLALDDKQVKAAEGYQRPALAITRTIKQLEGEKQSQPKIRALWDRGEPSPTYIYVRGDFRQQGRLVGPGVPSVLTDGKTPLAVQPPWPGALKSGRRLALAKWLVQPDHPLTARVMVNRIWRHHFGRGIVKSVDNFGALGDRPTHPELLDWLACEFVRQGWSVKAMHRLIMCSAVYRQSSLLTSDRAERDPENAWLSRMPLRRLDAEEVRDSLLEVAGKLEERPFGRPDAVDVRGDGLVTSIGDKGSWRRSIYLRQRRREMPSLLETFDMPQMNPACQERPTSTVAQQSLYLMNNGAIRGLSQHFAERVAQHTADPSGQVALAYLTALSRPPTADELSLGTETLLALTEQWRKSPPTTGEASLTVEQLALAVFCHTLMNSAEFLYID</sequence>
<evidence type="ECO:0000256" key="3">
    <source>
        <dbReference type="PROSITE-ProRule" id="PRU00433"/>
    </source>
</evidence>
<dbReference type="PANTHER" id="PTHR35889">
    <property type="entry name" value="CYCLOINULO-OLIGOSACCHARIDE FRUCTANOTRANSFERASE-RELATED"/>
    <property type="match status" value="1"/>
</dbReference>
<evidence type="ECO:0000259" key="4">
    <source>
        <dbReference type="PROSITE" id="PS51007"/>
    </source>
</evidence>
<dbReference type="Pfam" id="PF07635">
    <property type="entry name" value="PSCyt1"/>
    <property type="match status" value="2"/>
</dbReference>
<organism evidence="5 6">
    <name type="scientific">Lignipirellula cremea</name>
    <dbReference type="NCBI Taxonomy" id="2528010"/>
    <lineage>
        <taxon>Bacteria</taxon>
        <taxon>Pseudomonadati</taxon>
        <taxon>Planctomycetota</taxon>
        <taxon>Planctomycetia</taxon>
        <taxon>Pirellulales</taxon>
        <taxon>Pirellulaceae</taxon>
        <taxon>Lignipirellula</taxon>
    </lineage>
</organism>
<evidence type="ECO:0000256" key="1">
    <source>
        <dbReference type="ARBA" id="ARBA00022723"/>
    </source>
</evidence>
<reference evidence="5 6" key="1">
    <citation type="submission" date="2019-02" db="EMBL/GenBank/DDBJ databases">
        <title>Deep-cultivation of Planctomycetes and their phenomic and genomic characterization uncovers novel biology.</title>
        <authorList>
            <person name="Wiegand S."/>
            <person name="Jogler M."/>
            <person name="Boedeker C."/>
            <person name="Pinto D."/>
            <person name="Vollmers J."/>
            <person name="Rivas-Marin E."/>
            <person name="Kohn T."/>
            <person name="Peeters S.H."/>
            <person name="Heuer A."/>
            <person name="Rast P."/>
            <person name="Oberbeckmann S."/>
            <person name="Bunk B."/>
            <person name="Jeske O."/>
            <person name="Meyerdierks A."/>
            <person name="Storesund J.E."/>
            <person name="Kallscheuer N."/>
            <person name="Luecker S."/>
            <person name="Lage O.M."/>
            <person name="Pohl T."/>
            <person name="Merkel B.J."/>
            <person name="Hornburger P."/>
            <person name="Mueller R.-W."/>
            <person name="Bruemmer F."/>
            <person name="Labrenz M."/>
            <person name="Spormann A.M."/>
            <person name="Op den Camp H."/>
            <person name="Overmann J."/>
            <person name="Amann R."/>
            <person name="Jetten M.S.M."/>
            <person name="Mascher T."/>
            <person name="Medema M.H."/>
            <person name="Devos D.P."/>
            <person name="Kaster A.-K."/>
            <person name="Ovreas L."/>
            <person name="Rohde M."/>
            <person name="Galperin M.Y."/>
            <person name="Jogler C."/>
        </authorList>
    </citation>
    <scope>NUCLEOTIDE SEQUENCE [LARGE SCALE GENOMIC DNA]</scope>
    <source>
        <strain evidence="5 6">Pla85_3_4</strain>
    </source>
</reference>
<keyword evidence="1 3" id="KW-0479">Metal-binding</keyword>
<accession>A0A518E485</accession>
<dbReference type="GO" id="GO:0020037">
    <property type="term" value="F:heme binding"/>
    <property type="evidence" value="ECO:0007669"/>
    <property type="project" value="InterPro"/>
</dbReference>
<proteinExistence type="predicted"/>
<feature type="domain" description="Cytochrome c" evidence="4">
    <location>
        <begin position="220"/>
        <end position="313"/>
    </location>
</feature>